<keyword evidence="4 7" id="KW-1133">Transmembrane helix</keyword>
<feature type="transmembrane region" description="Helical" evidence="7">
    <location>
        <begin position="70"/>
        <end position="94"/>
    </location>
</feature>
<organism evidence="9 10">
    <name type="scientific">Punctularia strigosozonata (strain HHB-11173)</name>
    <name type="common">White-rot fungus</name>
    <dbReference type="NCBI Taxonomy" id="741275"/>
    <lineage>
        <taxon>Eukaryota</taxon>
        <taxon>Fungi</taxon>
        <taxon>Dikarya</taxon>
        <taxon>Basidiomycota</taxon>
        <taxon>Agaricomycotina</taxon>
        <taxon>Agaricomycetes</taxon>
        <taxon>Corticiales</taxon>
        <taxon>Punctulariaceae</taxon>
        <taxon>Punctularia</taxon>
    </lineage>
</organism>
<dbReference type="Pfam" id="PF07690">
    <property type="entry name" value="MFS_1"/>
    <property type="match status" value="2"/>
</dbReference>
<comment type="subcellular location">
    <subcellularLocation>
        <location evidence="1">Membrane</location>
        <topology evidence="1">Multi-pass membrane protein</topology>
    </subcellularLocation>
</comment>
<evidence type="ECO:0000256" key="1">
    <source>
        <dbReference type="ARBA" id="ARBA00004141"/>
    </source>
</evidence>
<dbReference type="Proteomes" id="UP000054196">
    <property type="component" value="Unassembled WGS sequence"/>
</dbReference>
<feature type="transmembrane region" description="Helical" evidence="7">
    <location>
        <begin position="293"/>
        <end position="313"/>
    </location>
</feature>
<evidence type="ECO:0000259" key="8">
    <source>
        <dbReference type="PROSITE" id="PS50850"/>
    </source>
</evidence>
<dbReference type="PROSITE" id="PS50850">
    <property type="entry name" value="MFS"/>
    <property type="match status" value="1"/>
</dbReference>
<accession>R7S0W6</accession>
<name>R7S0W6_PUNST</name>
<feature type="region of interest" description="Disordered" evidence="6">
    <location>
        <begin position="1"/>
        <end position="63"/>
    </location>
</feature>
<feature type="domain" description="Major facilitator superfamily (MFS) profile" evidence="8">
    <location>
        <begin position="72"/>
        <end position="562"/>
    </location>
</feature>
<keyword evidence="2" id="KW-0813">Transport</keyword>
<evidence type="ECO:0000313" key="10">
    <source>
        <dbReference type="Proteomes" id="UP000054196"/>
    </source>
</evidence>
<feature type="transmembrane region" description="Helical" evidence="7">
    <location>
        <begin position="231"/>
        <end position="249"/>
    </location>
</feature>
<dbReference type="PANTHER" id="PTHR42718">
    <property type="entry name" value="MAJOR FACILITATOR SUPERFAMILY MULTIDRUG TRANSPORTER MFSC"/>
    <property type="match status" value="1"/>
</dbReference>
<keyword evidence="5 7" id="KW-0472">Membrane</keyword>
<dbReference type="OrthoDB" id="5086884at2759"/>
<feature type="region of interest" description="Disordered" evidence="6">
    <location>
        <begin position="569"/>
        <end position="591"/>
    </location>
</feature>
<feature type="transmembrane region" description="Helical" evidence="7">
    <location>
        <begin position="167"/>
        <end position="188"/>
    </location>
</feature>
<evidence type="ECO:0000256" key="6">
    <source>
        <dbReference type="SAM" id="MobiDB-lite"/>
    </source>
</evidence>
<proteinExistence type="predicted"/>
<dbReference type="SUPFAM" id="SSF103473">
    <property type="entry name" value="MFS general substrate transporter"/>
    <property type="match status" value="2"/>
</dbReference>
<dbReference type="eggNOG" id="KOG0254">
    <property type="taxonomic scope" value="Eukaryota"/>
</dbReference>
<gene>
    <name evidence="9" type="ORF">PUNSTDRAFT_116993</name>
</gene>
<reference evidence="10" key="1">
    <citation type="journal article" date="2012" name="Science">
        <title>The Paleozoic origin of enzymatic lignin decomposition reconstructed from 31 fungal genomes.</title>
        <authorList>
            <person name="Floudas D."/>
            <person name="Binder M."/>
            <person name="Riley R."/>
            <person name="Barry K."/>
            <person name="Blanchette R.A."/>
            <person name="Henrissat B."/>
            <person name="Martinez A.T."/>
            <person name="Otillar R."/>
            <person name="Spatafora J.W."/>
            <person name="Yadav J.S."/>
            <person name="Aerts A."/>
            <person name="Benoit I."/>
            <person name="Boyd A."/>
            <person name="Carlson A."/>
            <person name="Copeland A."/>
            <person name="Coutinho P.M."/>
            <person name="de Vries R.P."/>
            <person name="Ferreira P."/>
            <person name="Findley K."/>
            <person name="Foster B."/>
            <person name="Gaskell J."/>
            <person name="Glotzer D."/>
            <person name="Gorecki P."/>
            <person name="Heitman J."/>
            <person name="Hesse C."/>
            <person name="Hori C."/>
            <person name="Igarashi K."/>
            <person name="Jurgens J.A."/>
            <person name="Kallen N."/>
            <person name="Kersten P."/>
            <person name="Kohler A."/>
            <person name="Kuees U."/>
            <person name="Kumar T.K.A."/>
            <person name="Kuo A."/>
            <person name="LaButti K."/>
            <person name="Larrondo L.F."/>
            <person name="Lindquist E."/>
            <person name="Ling A."/>
            <person name="Lombard V."/>
            <person name="Lucas S."/>
            <person name="Lundell T."/>
            <person name="Martin R."/>
            <person name="McLaughlin D.J."/>
            <person name="Morgenstern I."/>
            <person name="Morin E."/>
            <person name="Murat C."/>
            <person name="Nagy L.G."/>
            <person name="Nolan M."/>
            <person name="Ohm R.A."/>
            <person name="Patyshakuliyeva A."/>
            <person name="Rokas A."/>
            <person name="Ruiz-Duenas F.J."/>
            <person name="Sabat G."/>
            <person name="Salamov A."/>
            <person name="Samejima M."/>
            <person name="Schmutz J."/>
            <person name="Slot J.C."/>
            <person name="St John F."/>
            <person name="Stenlid J."/>
            <person name="Sun H."/>
            <person name="Sun S."/>
            <person name="Syed K."/>
            <person name="Tsang A."/>
            <person name="Wiebenga A."/>
            <person name="Young D."/>
            <person name="Pisabarro A."/>
            <person name="Eastwood D.C."/>
            <person name="Martin F."/>
            <person name="Cullen D."/>
            <person name="Grigoriev I.V."/>
            <person name="Hibbett D.S."/>
        </authorList>
    </citation>
    <scope>NUCLEOTIDE SEQUENCE [LARGE SCALE GENOMIC DNA]</scope>
    <source>
        <strain evidence="10">HHB-11173 SS5</strain>
    </source>
</reference>
<sequence>MSQDIAAHGTNDTSAVTLNQAPTPEAGPSRTSANDEKRTAENVVSNTGDAEDEGHGQTPSVRSRNTWKSVGLVTTCTFAMMANASANTSASIAFPTIGAKLHIPEARLQWIASAYSLSSGCLLLFFGRLADLYGRKRAFLAGSLCMVAFSIGCALAKDEITLDVLRGLQGCGAAATIPASLGILAHAFPPSRARTLAFATFSAGSPIGAAFGMIIGGVLTQLTTPTWRSTFWFSTAFAAVCLVGGFFFIDPDLPSTESDRRVDWIGALLATAGLVLIVFVLSDGELAPDEWKTSYIIAFLILGVALIVAFLLWQRYLERVADNPDPSKSHARNRWTPPPLMRVSLWGRAHGKFAAMQFVAFLNWACFIALQFWIQLYYQSYVGLSPILTMVRLLPMFVTGVICNVFVALLIGRVDVIFLVVTGTVLTSCGALLFAVIVPSAPYWAFGFPSAVISVFGADFVFASGTLFVAKVALPHEQSLAGALFQTMTQLGTAFGLTISTIVFNRVLKRESRERGVNTSGVDASAAPRPAQLEAYKAAQWTTFGFGMLATALALIYLRNVGIIGASHKKKGKTAPEAPAADGSDAEKAHA</sequence>
<protein>
    <submittedName>
        <fullName evidence="9">MFS general substrate transporter</fullName>
    </submittedName>
</protein>
<feature type="transmembrane region" description="Helical" evidence="7">
    <location>
        <begin position="358"/>
        <end position="378"/>
    </location>
</feature>
<feature type="transmembrane region" description="Helical" evidence="7">
    <location>
        <begin position="443"/>
        <end position="470"/>
    </location>
</feature>
<evidence type="ECO:0000313" key="9">
    <source>
        <dbReference type="EMBL" id="EIN03494.1"/>
    </source>
</evidence>
<feature type="transmembrane region" description="Helical" evidence="7">
    <location>
        <begin position="482"/>
        <end position="504"/>
    </location>
</feature>
<dbReference type="InterPro" id="IPR020846">
    <property type="entry name" value="MFS_dom"/>
</dbReference>
<evidence type="ECO:0000256" key="3">
    <source>
        <dbReference type="ARBA" id="ARBA00022692"/>
    </source>
</evidence>
<evidence type="ECO:0000256" key="4">
    <source>
        <dbReference type="ARBA" id="ARBA00022989"/>
    </source>
</evidence>
<feature type="transmembrane region" description="Helical" evidence="7">
    <location>
        <begin position="138"/>
        <end position="155"/>
    </location>
</feature>
<dbReference type="GO" id="GO:0022857">
    <property type="term" value="F:transmembrane transporter activity"/>
    <property type="evidence" value="ECO:0007669"/>
    <property type="project" value="InterPro"/>
</dbReference>
<dbReference type="GeneID" id="18876852"/>
<feature type="transmembrane region" description="Helical" evidence="7">
    <location>
        <begin position="390"/>
        <end position="411"/>
    </location>
</feature>
<dbReference type="GO" id="GO:0016020">
    <property type="term" value="C:membrane"/>
    <property type="evidence" value="ECO:0007669"/>
    <property type="project" value="UniProtKB-SubCell"/>
</dbReference>
<dbReference type="PANTHER" id="PTHR42718:SF9">
    <property type="entry name" value="MAJOR FACILITATOR SUPERFAMILY MULTIDRUG TRANSPORTER MFSC"/>
    <property type="match status" value="1"/>
</dbReference>
<dbReference type="InterPro" id="IPR036259">
    <property type="entry name" value="MFS_trans_sf"/>
</dbReference>
<feature type="transmembrane region" description="Helical" evidence="7">
    <location>
        <begin position="195"/>
        <end position="219"/>
    </location>
</feature>
<dbReference type="Gene3D" id="1.20.1250.20">
    <property type="entry name" value="MFS general substrate transporter like domains"/>
    <property type="match status" value="1"/>
</dbReference>
<dbReference type="HOGENOM" id="CLU_000960_27_0_1"/>
<feature type="transmembrane region" description="Helical" evidence="7">
    <location>
        <begin position="106"/>
        <end position="126"/>
    </location>
</feature>
<keyword evidence="3 7" id="KW-0812">Transmembrane</keyword>
<evidence type="ECO:0000256" key="5">
    <source>
        <dbReference type="ARBA" id="ARBA00023136"/>
    </source>
</evidence>
<feature type="compositionally biased region" description="Polar residues" evidence="6">
    <location>
        <begin position="10"/>
        <end position="22"/>
    </location>
</feature>
<evidence type="ECO:0000256" key="2">
    <source>
        <dbReference type="ARBA" id="ARBA00022448"/>
    </source>
</evidence>
<evidence type="ECO:0000256" key="7">
    <source>
        <dbReference type="SAM" id="Phobius"/>
    </source>
</evidence>
<dbReference type="EMBL" id="JH687562">
    <property type="protein sequence ID" value="EIN03494.1"/>
    <property type="molecule type" value="Genomic_DNA"/>
</dbReference>
<feature type="transmembrane region" description="Helical" evidence="7">
    <location>
        <begin position="538"/>
        <end position="558"/>
    </location>
</feature>
<dbReference type="RefSeq" id="XP_007389266.1">
    <property type="nucleotide sequence ID" value="XM_007389204.1"/>
</dbReference>
<dbReference type="KEGG" id="psq:PUNSTDRAFT_116993"/>
<feature type="transmembrane region" description="Helical" evidence="7">
    <location>
        <begin position="261"/>
        <end position="281"/>
    </location>
</feature>
<keyword evidence="10" id="KW-1185">Reference proteome</keyword>
<dbReference type="Gene3D" id="1.20.1720.10">
    <property type="entry name" value="Multidrug resistance protein D"/>
    <property type="match status" value="1"/>
</dbReference>
<dbReference type="OMA" id="VWTLYMQ"/>
<dbReference type="InterPro" id="IPR011701">
    <property type="entry name" value="MFS"/>
</dbReference>
<dbReference type="AlphaFoldDB" id="R7S0W6"/>
<feature type="transmembrane region" description="Helical" evidence="7">
    <location>
        <begin position="416"/>
        <end position="437"/>
    </location>
</feature>